<dbReference type="EC" id="2.4.1.46" evidence="2"/>
<evidence type="ECO:0000256" key="5">
    <source>
        <dbReference type="ARBA" id="ARBA00046299"/>
    </source>
</evidence>
<dbReference type="GO" id="GO:0009247">
    <property type="term" value="P:glycolipid biosynthetic process"/>
    <property type="evidence" value="ECO:0007669"/>
    <property type="project" value="InterPro"/>
</dbReference>
<comment type="caution">
    <text evidence="9">The sequence shown here is derived from an EMBL/GenBank/DDBJ whole genome shotgun (WGS) entry which is preliminary data.</text>
</comment>
<evidence type="ECO:0000313" key="9">
    <source>
        <dbReference type="EMBL" id="GFH55447.1"/>
    </source>
</evidence>
<protein>
    <recommendedName>
        <fullName evidence="2">monogalactosyldiacylglycerol synthase</fullName>
        <ecNumber evidence="2">2.4.1.46</ecNumber>
    </recommendedName>
</protein>
<dbReference type="InterPro" id="IPR009695">
    <property type="entry name" value="Diacylglyc_glucosyltr_N"/>
</dbReference>
<dbReference type="AlphaFoldDB" id="A0AAD3D0N1"/>
<keyword evidence="4" id="KW-0808">Transferase</keyword>
<dbReference type="Pfam" id="PF06925">
    <property type="entry name" value="MGDG_synth"/>
    <property type="match status" value="1"/>
</dbReference>
<proteinExistence type="inferred from homology"/>
<dbReference type="Gene3D" id="3.40.50.2000">
    <property type="entry name" value="Glycogen Phosphorylase B"/>
    <property type="match status" value="1"/>
</dbReference>
<comment type="subcellular location">
    <subcellularLocation>
        <location evidence="5">Plastid</location>
        <location evidence="5">Chloroplast membrane</location>
    </subcellularLocation>
</comment>
<accession>A0AAD3D0N1</accession>
<organism evidence="9 10">
    <name type="scientific">Chaetoceros tenuissimus</name>
    <dbReference type="NCBI Taxonomy" id="426638"/>
    <lineage>
        <taxon>Eukaryota</taxon>
        <taxon>Sar</taxon>
        <taxon>Stramenopiles</taxon>
        <taxon>Ochrophyta</taxon>
        <taxon>Bacillariophyta</taxon>
        <taxon>Coscinodiscophyceae</taxon>
        <taxon>Chaetocerotophycidae</taxon>
        <taxon>Chaetocerotales</taxon>
        <taxon>Chaetocerotaceae</taxon>
        <taxon>Chaetoceros</taxon>
    </lineage>
</organism>
<evidence type="ECO:0000256" key="3">
    <source>
        <dbReference type="ARBA" id="ARBA00022676"/>
    </source>
</evidence>
<feature type="region of interest" description="Disordered" evidence="6">
    <location>
        <begin position="366"/>
        <end position="386"/>
    </location>
</feature>
<dbReference type="GO" id="GO:0046509">
    <property type="term" value="F:1,2-diacylglycerol 3-beta-galactosyltransferase activity"/>
    <property type="evidence" value="ECO:0007669"/>
    <property type="project" value="UniProtKB-EC"/>
</dbReference>
<dbReference type="Proteomes" id="UP001054902">
    <property type="component" value="Unassembled WGS sequence"/>
</dbReference>
<evidence type="ECO:0000259" key="8">
    <source>
        <dbReference type="Pfam" id="PF06925"/>
    </source>
</evidence>
<gene>
    <name evidence="9" type="ORF">CTEN210_11923</name>
</gene>
<name>A0AAD3D0N1_9STRA</name>
<keyword evidence="10" id="KW-1185">Reference proteome</keyword>
<feature type="region of interest" description="Disordered" evidence="6">
    <location>
        <begin position="408"/>
        <end position="431"/>
    </location>
</feature>
<dbReference type="GO" id="GO:0031969">
    <property type="term" value="C:chloroplast membrane"/>
    <property type="evidence" value="ECO:0007669"/>
    <property type="project" value="UniProtKB-SubCell"/>
</dbReference>
<reference evidence="9 10" key="1">
    <citation type="journal article" date="2021" name="Sci. Rep.">
        <title>The genome of the diatom Chaetoceros tenuissimus carries an ancient integrated fragment of an extant virus.</title>
        <authorList>
            <person name="Hongo Y."/>
            <person name="Kimura K."/>
            <person name="Takaki Y."/>
            <person name="Yoshida Y."/>
            <person name="Baba S."/>
            <person name="Kobayashi G."/>
            <person name="Nagasaki K."/>
            <person name="Hano T."/>
            <person name="Tomaru Y."/>
        </authorList>
    </citation>
    <scope>NUCLEOTIDE SEQUENCE [LARGE SCALE GENOMIC DNA]</scope>
    <source>
        <strain evidence="9 10">NIES-3715</strain>
    </source>
</reference>
<dbReference type="InterPro" id="IPR007235">
    <property type="entry name" value="Glyco_trans_28_C"/>
</dbReference>
<dbReference type="EMBL" id="BLLK01000049">
    <property type="protein sequence ID" value="GFH55447.1"/>
    <property type="molecule type" value="Genomic_DNA"/>
</dbReference>
<feature type="domain" description="Glycosyl transferase family 28 C-terminal" evidence="7">
    <location>
        <begin position="433"/>
        <end position="545"/>
    </location>
</feature>
<feature type="domain" description="Diacylglycerol glucosyltransferase N-terminal" evidence="8">
    <location>
        <begin position="23"/>
        <end position="193"/>
    </location>
</feature>
<sequence length="584" mass="63856">MTASDSSTPLKVLFLSSDTGGGHRASAESLGGQFQELFPGSQYNLHDIHTEDGLPPWNRLVDNYKHLSAHPQQWKMFYKITNTEAVNVIFDTAQKMTCEKAMRNSIMEHDPDVVVSVHPMMNNIPALSCQKISQETGRYLPIFTVVTDLATAHSMWFCNGVDRIYIASDECRKIAKDRGNFPDHKITQIGLPIRTQFGQQAELLGDRMSPEGVQYQQSVRQNLGLPVVDKKTVLVMGGGEGVGSLSNIVNALYMEFYDRGIDALILVVCGRNEKLKKDLEIRDWDAMMADARAKQSQSKAFGLRSLSFQSCISGTPDMTTSSQQDGCMEGSVTQKIKRILSSSSIGKIASQNALADLNEINGVATTTKTSRSSSPVSLPPVGEQEDEDAIEVDDEFHIKIGKDDVNYIDSNDAEDDSTSSPQVRDVDLPESSTQKGNVTVVGLGFVTKMAEYMVAADVLISKAGPGTIAEAASLSLPIMLTSFLPGQEEGNVDYVVSGGFGAFIEDKNPDGVAREVGNWLTNEEKAKEMSIKAKSWGAPHAARDIAENIGKIALKWKYINDERERLNAEAEKLKLGTLNLDGDE</sequence>
<evidence type="ECO:0000313" key="10">
    <source>
        <dbReference type="Proteomes" id="UP001054902"/>
    </source>
</evidence>
<dbReference type="InterPro" id="IPR050519">
    <property type="entry name" value="Glycosyltransf_28_UgtP"/>
</dbReference>
<dbReference type="PANTHER" id="PTHR43025">
    <property type="entry name" value="MONOGALACTOSYLDIACYLGLYCEROL SYNTHASE"/>
    <property type="match status" value="1"/>
</dbReference>
<dbReference type="Pfam" id="PF04101">
    <property type="entry name" value="Glyco_tran_28_C"/>
    <property type="match status" value="1"/>
</dbReference>
<evidence type="ECO:0000256" key="6">
    <source>
        <dbReference type="SAM" id="MobiDB-lite"/>
    </source>
</evidence>
<dbReference type="SUPFAM" id="SSF53756">
    <property type="entry name" value="UDP-Glycosyltransferase/glycogen phosphorylase"/>
    <property type="match status" value="2"/>
</dbReference>
<dbReference type="PANTHER" id="PTHR43025:SF3">
    <property type="entry name" value="MONOGALACTOSYLDIACYLGLYCEROL SYNTHASE 1, CHLOROPLASTIC"/>
    <property type="match status" value="1"/>
</dbReference>
<comment type="similarity">
    <text evidence="1">Belongs to the glycosyltransferase 28 family.</text>
</comment>
<evidence type="ECO:0000256" key="1">
    <source>
        <dbReference type="ARBA" id="ARBA00006962"/>
    </source>
</evidence>
<keyword evidence="3" id="KW-0328">Glycosyltransferase</keyword>
<evidence type="ECO:0000259" key="7">
    <source>
        <dbReference type="Pfam" id="PF04101"/>
    </source>
</evidence>
<evidence type="ECO:0000256" key="4">
    <source>
        <dbReference type="ARBA" id="ARBA00022679"/>
    </source>
</evidence>
<evidence type="ECO:0000256" key="2">
    <source>
        <dbReference type="ARBA" id="ARBA00012615"/>
    </source>
</evidence>